<evidence type="ECO:0000313" key="3">
    <source>
        <dbReference type="Proteomes" id="UP001152795"/>
    </source>
</evidence>
<dbReference type="InterPro" id="IPR057560">
    <property type="entry name" value="Znf_SCAND3"/>
</dbReference>
<reference evidence="2" key="1">
    <citation type="submission" date="2020-04" db="EMBL/GenBank/DDBJ databases">
        <authorList>
            <person name="Alioto T."/>
            <person name="Alioto T."/>
            <person name="Gomez Garrido J."/>
        </authorList>
    </citation>
    <scope>NUCLEOTIDE SEQUENCE</scope>
    <source>
        <strain evidence="2">A484AB</strain>
    </source>
</reference>
<dbReference type="AlphaFoldDB" id="A0A6S7J260"/>
<dbReference type="Proteomes" id="UP001152795">
    <property type="component" value="Unassembled WGS sequence"/>
</dbReference>
<dbReference type="Pfam" id="PF23663">
    <property type="entry name" value="Znf_SCAND3"/>
    <property type="match status" value="1"/>
</dbReference>
<accession>A0A6S7J260</accession>
<dbReference type="InterPro" id="IPR013083">
    <property type="entry name" value="Znf_RING/FYVE/PHD"/>
</dbReference>
<proteinExistence type="predicted"/>
<dbReference type="EMBL" id="CACRXK020012731">
    <property type="protein sequence ID" value="CAB4023881.1"/>
    <property type="molecule type" value="Genomic_DNA"/>
</dbReference>
<keyword evidence="3" id="KW-1185">Reference proteome</keyword>
<name>A0A6S7J260_PARCT</name>
<evidence type="ECO:0000259" key="1">
    <source>
        <dbReference type="Pfam" id="PF23663"/>
    </source>
</evidence>
<evidence type="ECO:0000313" key="2">
    <source>
        <dbReference type="EMBL" id="CAB4023881.1"/>
    </source>
</evidence>
<dbReference type="Gene3D" id="3.30.40.10">
    <property type="entry name" value="Zinc/RING finger domain, C3HC4 (zinc finger)"/>
    <property type="match status" value="1"/>
</dbReference>
<feature type="domain" description="SCAN" evidence="1">
    <location>
        <begin position="32"/>
        <end position="69"/>
    </location>
</feature>
<comment type="caution">
    <text evidence="2">The sequence shown here is derived from an EMBL/GenBank/DDBJ whole genome shotgun (WGS) entry which is preliminary data.</text>
</comment>
<dbReference type="OrthoDB" id="7394051at2759"/>
<organism evidence="2 3">
    <name type="scientific">Paramuricea clavata</name>
    <name type="common">Red gorgonian</name>
    <name type="synonym">Violescent sea-whip</name>
    <dbReference type="NCBI Taxonomy" id="317549"/>
    <lineage>
        <taxon>Eukaryota</taxon>
        <taxon>Metazoa</taxon>
        <taxon>Cnidaria</taxon>
        <taxon>Anthozoa</taxon>
        <taxon>Octocorallia</taxon>
        <taxon>Malacalcyonacea</taxon>
        <taxon>Plexauridae</taxon>
        <taxon>Paramuricea</taxon>
    </lineage>
</organism>
<protein>
    <recommendedName>
        <fullName evidence="1">SCAN domain-containing protein</fullName>
    </recommendedName>
</protein>
<gene>
    <name evidence="2" type="ORF">PACLA_8A038134</name>
</gene>
<sequence>MAGCSFEAIVEEDLEEDTDETKKCAVCFKEATGAHRCKLCHKPVHLPCGEPVGDEGYGQKVVCFVCDKSKCFLFTLVRWG</sequence>